<dbReference type="Pfam" id="PF11964">
    <property type="entry name" value="SpoIIAA-like"/>
    <property type="match status" value="1"/>
</dbReference>
<dbReference type="AlphaFoldDB" id="A0A150TL82"/>
<accession>A0A150TL82</accession>
<dbReference type="InterPro" id="IPR021866">
    <property type="entry name" value="SpoIIAA-like"/>
</dbReference>
<dbReference type="Proteomes" id="UP000075502">
    <property type="component" value="Unassembled WGS sequence"/>
</dbReference>
<dbReference type="Gene3D" id="3.40.50.10600">
    <property type="entry name" value="SpoIIaa-like domains"/>
    <property type="match status" value="1"/>
</dbReference>
<dbReference type="EMBL" id="JEME01002042">
    <property type="protein sequence ID" value="KYG05424.1"/>
    <property type="molecule type" value="Genomic_DNA"/>
</dbReference>
<evidence type="ECO:0008006" key="3">
    <source>
        <dbReference type="Google" id="ProtNLM"/>
    </source>
</evidence>
<protein>
    <recommendedName>
        <fullName evidence="3">STAS/SEC14 domain-containing protein</fullName>
    </recommendedName>
</protein>
<gene>
    <name evidence="1" type="ORF">BE21_40755</name>
</gene>
<proteinExistence type="predicted"/>
<sequence>MSEPRSDDACPFLREDADGILCFALEGDISDEIARSLCAEFRRVWESGREVFVLSDARRVGTLTAAARSALAGELRGVRFGGVACFGASFSVRVVTTLASRSVQFFTGEVYPLAFFDTEDEARAWLLAQRDALRATQRQGA</sequence>
<comment type="caution">
    <text evidence="1">The sequence shown here is derived from an EMBL/GenBank/DDBJ whole genome shotgun (WGS) entry which is preliminary data.</text>
</comment>
<evidence type="ECO:0000313" key="1">
    <source>
        <dbReference type="EMBL" id="KYG05424.1"/>
    </source>
</evidence>
<dbReference type="InterPro" id="IPR038396">
    <property type="entry name" value="SpoIIAA-like_sf"/>
</dbReference>
<name>A0A150TL82_SORCE</name>
<reference evidence="1 2" key="1">
    <citation type="submission" date="2014-02" db="EMBL/GenBank/DDBJ databases">
        <title>The small core and large imbalanced accessory genome model reveals a collaborative survival strategy of Sorangium cellulosum strains in nature.</title>
        <authorList>
            <person name="Han K."/>
            <person name="Peng R."/>
            <person name="Blom J."/>
            <person name="Li Y.-Z."/>
        </authorList>
    </citation>
    <scope>NUCLEOTIDE SEQUENCE [LARGE SCALE GENOMIC DNA]</scope>
    <source>
        <strain evidence="1 2">So0007-03</strain>
    </source>
</reference>
<evidence type="ECO:0000313" key="2">
    <source>
        <dbReference type="Proteomes" id="UP000075502"/>
    </source>
</evidence>
<organism evidence="1 2">
    <name type="scientific">Sorangium cellulosum</name>
    <name type="common">Polyangium cellulosum</name>
    <dbReference type="NCBI Taxonomy" id="56"/>
    <lineage>
        <taxon>Bacteria</taxon>
        <taxon>Pseudomonadati</taxon>
        <taxon>Myxococcota</taxon>
        <taxon>Polyangia</taxon>
        <taxon>Polyangiales</taxon>
        <taxon>Polyangiaceae</taxon>
        <taxon>Sorangium</taxon>
    </lineage>
</organism>